<organism evidence="1 2">
    <name type="scientific">Entomophthora muscae</name>
    <dbReference type="NCBI Taxonomy" id="34485"/>
    <lineage>
        <taxon>Eukaryota</taxon>
        <taxon>Fungi</taxon>
        <taxon>Fungi incertae sedis</taxon>
        <taxon>Zoopagomycota</taxon>
        <taxon>Entomophthoromycotina</taxon>
        <taxon>Entomophthoromycetes</taxon>
        <taxon>Entomophthorales</taxon>
        <taxon>Entomophthoraceae</taxon>
        <taxon>Entomophthora</taxon>
    </lineage>
</organism>
<evidence type="ECO:0000313" key="2">
    <source>
        <dbReference type="Proteomes" id="UP001165960"/>
    </source>
</evidence>
<name>A0ACC2SBK6_9FUNG</name>
<gene>
    <name evidence="1" type="ORF">DSO57_1001582</name>
</gene>
<sequence>MLSFSPPASSSFGDVERSLTTPIENNHLCLLNGKDYSNLPPRDAILAYRLYVCAVFSD</sequence>
<dbReference type="Proteomes" id="UP001165960">
    <property type="component" value="Unassembled WGS sequence"/>
</dbReference>
<accession>A0ACC2SBK6</accession>
<proteinExistence type="predicted"/>
<protein>
    <submittedName>
        <fullName evidence="1">Uncharacterized protein</fullName>
    </submittedName>
</protein>
<reference evidence="1" key="1">
    <citation type="submission" date="2022-04" db="EMBL/GenBank/DDBJ databases">
        <title>Genome of the entomopathogenic fungus Entomophthora muscae.</title>
        <authorList>
            <person name="Elya C."/>
            <person name="Lovett B.R."/>
            <person name="Lee E."/>
            <person name="Macias A.M."/>
            <person name="Hajek A.E."/>
            <person name="De Bivort B.L."/>
            <person name="Kasson M.T."/>
            <person name="De Fine Licht H.H."/>
            <person name="Stajich J.E."/>
        </authorList>
    </citation>
    <scope>NUCLEOTIDE SEQUENCE</scope>
    <source>
        <strain evidence="1">Berkeley</strain>
    </source>
</reference>
<keyword evidence="2" id="KW-1185">Reference proteome</keyword>
<dbReference type="EMBL" id="QTSX02005683">
    <property type="protein sequence ID" value="KAJ9059511.1"/>
    <property type="molecule type" value="Genomic_DNA"/>
</dbReference>
<comment type="caution">
    <text evidence="1">The sequence shown here is derived from an EMBL/GenBank/DDBJ whole genome shotgun (WGS) entry which is preliminary data.</text>
</comment>
<evidence type="ECO:0000313" key="1">
    <source>
        <dbReference type="EMBL" id="KAJ9059511.1"/>
    </source>
</evidence>